<name>A0A8D8SJC2_9HEMI</name>
<dbReference type="EMBL" id="HBUF01216310">
    <property type="protein sequence ID" value="CAG6667362.1"/>
    <property type="molecule type" value="Transcribed_RNA"/>
</dbReference>
<evidence type="ECO:0000313" key="2">
    <source>
        <dbReference type="EMBL" id="CAG6667362.1"/>
    </source>
</evidence>
<dbReference type="AlphaFoldDB" id="A0A8D8SJC2"/>
<organism evidence="2">
    <name type="scientific">Cacopsylla melanoneura</name>
    <dbReference type="NCBI Taxonomy" id="428564"/>
    <lineage>
        <taxon>Eukaryota</taxon>
        <taxon>Metazoa</taxon>
        <taxon>Ecdysozoa</taxon>
        <taxon>Arthropoda</taxon>
        <taxon>Hexapoda</taxon>
        <taxon>Insecta</taxon>
        <taxon>Pterygota</taxon>
        <taxon>Neoptera</taxon>
        <taxon>Paraneoptera</taxon>
        <taxon>Hemiptera</taxon>
        <taxon>Sternorrhyncha</taxon>
        <taxon>Psylloidea</taxon>
        <taxon>Psyllidae</taxon>
        <taxon>Psyllinae</taxon>
        <taxon>Cacopsylla</taxon>
    </lineage>
</organism>
<evidence type="ECO:0008006" key="3">
    <source>
        <dbReference type="Google" id="ProtNLM"/>
    </source>
</evidence>
<protein>
    <recommendedName>
        <fullName evidence="3">C2H2-type domain-containing protein</fullName>
    </recommendedName>
</protein>
<sequence length="464" mass="54772">MACLVLIFFLVSVYILIACDKDDGDNKVRPIDWEKWEKKDKPIDSELDKKPIDWDHWEKKFNKKVDTSKSWAELERYGSLGEQYRGKHRFNKNAFIRQNPKDQRETDKRQIDWKKWERAFDRSRGRKVHTKRTTRPTMSPKALEIHDWLKQTPLKAHNSAYFNSWAVEKRKRLNISEPESEEHNTTAEEYEDADELDLSEISPQKSELVENLFLNRKKRSPRKIEKYWNSLNMSGPVPTAPGVSLFYNKKNKKRAERIKYRSHIEMGKYLDKLEQQKKEKESDEKFFKSQDWKVSKPVAPSLVYSATSDPETTTEKAIMMKLSDAEENQFLELFFNKTPKIGEDFLVMQERWSVSKAKFMKRLIKERGNRTAATTQTLKQILEDEMVSTSTSTSRSTGTTATTMSTLQQKVPYKQEAGRVSKKLLYCHICGWTFRAKYRLTQHIKSKSCLKQPAIQDYFKSKWK</sequence>
<feature type="chain" id="PRO_5034485389" description="C2H2-type domain-containing protein" evidence="1">
    <location>
        <begin position="19"/>
        <end position="464"/>
    </location>
</feature>
<accession>A0A8D8SJC2</accession>
<reference evidence="2" key="1">
    <citation type="submission" date="2021-05" db="EMBL/GenBank/DDBJ databases">
        <authorList>
            <person name="Alioto T."/>
            <person name="Alioto T."/>
            <person name="Gomez Garrido J."/>
        </authorList>
    </citation>
    <scope>NUCLEOTIDE SEQUENCE</scope>
</reference>
<keyword evidence="1" id="KW-0732">Signal</keyword>
<proteinExistence type="predicted"/>
<evidence type="ECO:0000256" key="1">
    <source>
        <dbReference type="SAM" id="SignalP"/>
    </source>
</evidence>
<feature type="signal peptide" evidence="1">
    <location>
        <begin position="1"/>
        <end position="18"/>
    </location>
</feature>